<gene>
    <name evidence="3" type="primary">MUC3A</name>
</gene>
<feature type="region of interest" description="Disordered" evidence="1">
    <location>
        <begin position="1"/>
        <end position="24"/>
    </location>
</feature>
<dbReference type="CTD" id="4584"/>
<evidence type="ECO:0000256" key="1">
    <source>
        <dbReference type="SAM" id="MobiDB-lite"/>
    </source>
</evidence>
<feature type="compositionally biased region" description="Basic residues" evidence="1">
    <location>
        <begin position="1"/>
        <end position="12"/>
    </location>
</feature>
<protein>
    <submittedName>
        <fullName evidence="3">Mucin-3A</fullName>
    </submittedName>
</protein>
<dbReference type="AlphaFoldDB" id="A0A9W2UTX1"/>
<evidence type="ECO:0000313" key="2">
    <source>
        <dbReference type="Proteomes" id="UP001165780"/>
    </source>
</evidence>
<dbReference type="GeneID" id="109251314"/>
<feature type="region of interest" description="Disordered" evidence="1">
    <location>
        <begin position="74"/>
        <end position="99"/>
    </location>
</feature>
<keyword evidence="2" id="KW-1185">Reference proteome</keyword>
<proteinExistence type="predicted"/>
<dbReference type="Proteomes" id="UP001165780">
    <property type="component" value="Unplaced"/>
</dbReference>
<evidence type="ECO:0000313" key="3">
    <source>
        <dbReference type="RefSeq" id="XP_053749839.1"/>
    </source>
</evidence>
<reference evidence="3" key="1">
    <citation type="submission" date="2025-08" db="UniProtKB">
        <authorList>
            <consortium name="RefSeq"/>
        </authorList>
    </citation>
    <scope>IDENTIFICATION</scope>
    <source>
        <tissue evidence="3">Whole blood</tissue>
    </source>
</reference>
<organism evidence="2 3">
    <name type="scientific">Panthera pardus</name>
    <name type="common">Leopard</name>
    <name type="synonym">Felis pardus</name>
    <dbReference type="NCBI Taxonomy" id="9691"/>
    <lineage>
        <taxon>Eukaryota</taxon>
        <taxon>Metazoa</taxon>
        <taxon>Chordata</taxon>
        <taxon>Craniata</taxon>
        <taxon>Vertebrata</taxon>
        <taxon>Euteleostomi</taxon>
        <taxon>Mammalia</taxon>
        <taxon>Eutheria</taxon>
        <taxon>Laurasiatheria</taxon>
        <taxon>Carnivora</taxon>
        <taxon>Feliformia</taxon>
        <taxon>Felidae</taxon>
        <taxon>Pantherinae</taxon>
        <taxon>Panthera</taxon>
    </lineage>
</organism>
<name>A0A9W2UTX1_PANPR</name>
<accession>A0A9W2UTX1</accession>
<sequence>MHVGRGWRHRLSPRPVPCGEERSRSPVLGRRRMWDEDTVGTFSDLGLEDERTVKDENFQVALEDVDINVSVRAPRGDGEELSQIQVQKPSRQPPGQGPG</sequence>
<dbReference type="RefSeq" id="XP_053749839.1">
    <property type="nucleotide sequence ID" value="XM_053893864.1"/>
</dbReference>